<gene>
    <name evidence="2" type="ORF">SAMN05192576_3500</name>
</gene>
<name>A0A1H0H8M1_9ACTN</name>
<proteinExistence type="predicted"/>
<evidence type="ECO:0000313" key="2">
    <source>
        <dbReference type="EMBL" id="SDO15485.1"/>
    </source>
</evidence>
<organism evidence="2 3">
    <name type="scientific">Nocardioides szechwanensis</name>
    <dbReference type="NCBI Taxonomy" id="1005944"/>
    <lineage>
        <taxon>Bacteria</taxon>
        <taxon>Bacillati</taxon>
        <taxon>Actinomycetota</taxon>
        <taxon>Actinomycetes</taxon>
        <taxon>Propionibacteriales</taxon>
        <taxon>Nocardioidaceae</taxon>
        <taxon>Nocardioides</taxon>
    </lineage>
</organism>
<dbReference type="AlphaFoldDB" id="A0A1H0H8M1"/>
<dbReference type="InterPro" id="IPR000182">
    <property type="entry name" value="GNAT_dom"/>
</dbReference>
<dbReference type="InterPro" id="IPR016181">
    <property type="entry name" value="Acyl_CoA_acyltransferase"/>
</dbReference>
<dbReference type="Gene3D" id="3.40.630.30">
    <property type="match status" value="1"/>
</dbReference>
<dbReference type="GO" id="GO:0016747">
    <property type="term" value="F:acyltransferase activity, transferring groups other than amino-acyl groups"/>
    <property type="evidence" value="ECO:0007669"/>
    <property type="project" value="InterPro"/>
</dbReference>
<dbReference type="SUPFAM" id="SSF55729">
    <property type="entry name" value="Acyl-CoA N-acyltransferases (Nat)"/>
    <property type="match status" value="1"/>
</dbReference>
<evidence type="ECO:0000259" key="1">
    <source>
        <dbReference type="PROSITE" id="PS51186"/>
    </source>
</evidence>
<accession>A0A1H0H8M1</accession>
<dbReference type="PROSITE" id="PS51186">
    <property type="entry name" value="GNAT"/>
    <property type="match status" value="1"/>
</dbReference>
<keyword evidence="2" id="KW-0808">Transferase</keyword>
<reference evidence="2 3" key="1">
    <citation type="submission" date="2016-10" db="EMBL/GenBank/DDBJ databases">
        <authorList>
            <person name="de Groot N.N."/>
        </authorList>
    </citation>
    <scope>NUCLEOTIDE SEQUENCE [LARGE SCALE GENOMIC DNA]</scope>
    <source>
        <strain evidence="2 3">CGMCC 1.11147</strain>
    </source>
</reference>
<sequence length="135" mass="14635">MLGAHAGEVLVGVVMGSAAGNCRLCRVLAREPRPEDHHLAIDWQFHQNVAQVHGLLDTHAWVEKAAVEPALHGFGIGRRLLESVAAALETEEPAELVLECAPDRVGFYTGLGYETVSSIEDPAGPDAYLMQRRIN</sequence>
<dbReference type="EMBL" id="FNIC01000006">
    <property type="protein sequence ID" value="SDO15485.1"/>
    <property type="molecule type" value="Genomic_DNA"/>
</dbReference>
<evidence type="ECO:0000313" key="3">
    <source>
        <dbReference type="Proteomes" id="UP000199004"/>
    </source>
</evidence>
<dbReference type="Proteomes" id="UP000199004">
    <property type="component" value="Unassembled WGS sequence"/>
</dbReference>
<keyword evidence="3" id="KW-1185">Reference proteome</keyword>
<protein>
    <submittedName>
        <fullName evidence="2">Acetyltransferase (GNAT) domain-containing protein</fullName>
    </submittedName>
</protein>
<dbReference type="Pfam" id="PF13673">
    <property type="entry name" value="Acetyltransf_10"/>
    <property type="match status" value="1"/>
</dbReference>
<feature type="domain" description="N-acetyltransferase" evidence="1">
    <location>
        <begin position="1"/>
        <end position="135"/>
    </location>
</feature>